<reference evidence="5 6" key="1">
    <citation type="journal article" date="2016" name="Sci. Rep.">
        <title>Peltaster fructicola genome reveals evolution from an invasive phytopathogen to an ectophytic parasite.</title>
        <authorList>
            <person name="Xu C."/>
            <person name="Chen H."/>
            <person name="Gleason M.L."/>
            <person name="Xu J.R."/>
            <person name="Liu H."/>
            <person name="Zhang R."/>
            <person name="Sun G."/>
        </authorList>
    </citation>
    <scope>NUCLEOTIDE SEQUENCE [LARGE SCALE GENOMIC DNA]</scope>
    <source>
        <strain evidence="5 6">LNHT1506</strain>
    </source>
</reference>
<dbReference type="OrthoDB" id="4115389at2759"/>
<dbReference type="InterPro" id="IPR025676">
    <property type="entry name" value="Clr5_dom"/>
</dbReference>
<sequence length="612" mass="69595">MATKRAGRPAKHDWSDKRDLCYKLYVDEHKQIKEIIDYFTTALGVDVSEVPSRQFRRWQFPSRREKLSSEDEDRLVERIKQLWQANYVQKQMLETLADEGWQLDQPALARLRRKHGVMLRIAAGYNRDNMGPGTGKKRKRDAEEDQQQQEQDVVAELTPAEPITYDAAVQIDMEPADAARRAQRLMEIQSNSDAQFSTRKRRRRIRGYAHLPADAPGLPPRYKSETSLDECKAFLGLSNDLYKELRQKFEDICNDMDIIKKRLCSDGAWESAKKRLIRENVHLSAVLNPVHDNLAERENALEVVCADVTKRMRNMKKRIFVKQANNILGINPEQSKELRRQFYEILRADHFETMLLCGKDHWEELKQQFYDTSDIMQQLLSQGFDEEKKRCVDVLLRDAMKRHNDNNVTKIPHLSQKNVPYGPGPGPAKRGKNEPDGDPVQPSVVLTSYPSARSGRPLDLDPALFAALSADLTINTDPIPIANIAMSDTQAMPLQHFSNVPPTISVTGLSHQTVPAYFRLSTESRMRQQHPKMWLATLQSPTVGALRAAATAKTKTAGIVHISGVVKNDDDGREDQYRIDGDDELAAYLETVKESANGKVTFVVRLDADLAG</sequence>
<dbReference type="PANTHER" id="PTHR38788">
    <property type="entry name" value="CLR5 DOMAIN-CONTAINING PROTEIN"/>
    <property type="match status" value="1"/>
</dbReference>
<dbReference type="InterPro" id="IPR056669">
    <property type="entry name" value="DUF7767"/>
</dbReference>
<dbReference type="Proteomes" id="UP000503462">
    <property type="component" value="Chromosome 2"/>
</dbReference>
<evidence type="ECO:0000259" key="3">
    <source>
        <dbReference type="Pfam" id="PF24465"/>
    </source>
</evidence>
<keyword evidence="6" id="KW-1185">Reference proteome</keyword>
<dbReference type="Pfam" id="PF24962">
    <property type="entry name" value="DUF7767"/>
    <property type="match status" value="1"/>
</dbReference>
<feature type="domain" description="Tri-helical" evidence="3">
    <location>
        <begin position="231"/>
        <end position="314"/>
    </location>
</feature>
<feature type="domain" description="Clr5" evidence="2">
    <location>
        <begin position="11"/>
        <end position="61"/>
    </location>
</feature>
<dbReference type="InterPro" id="IPR057940">
    <property type="entry name" value="Tri-helical_dom"/>
</dbReference>
<evidence type="ECO:0000313" key="6">
    <source>
        <dbReference type="Proteomes" id="UP000503462"/>
    </source>
</evidence>
<evidence type="ECO:0000259" key="2">
    <source>
        <dbReference type="Pfam" id="PF14420"/>
    </source>
</evidence>
<name>A0A6H0XUF9_9PEZI</name>
<evidence type="ECO:0000256" key="1">
    <source>
        <dbReference type="SAM" id="MobiDB-lite"/>
    </source>
</evidence>
<dbReference type="Pfam" id="PF24465">
    <property type="entry name" value="Tri-helical"/>
    <property type="match status" value="2"/>
</dbReference>
<feature type="region of interest" description="Disordered" evidence="1">
    <location>
        <begin position="406"/>
        <end position="442"/>
    </location>
</feature>
<proteinExistence type="predicted"/>
<dbReference type="EMBL" id="CP051140">
    <property type="protein sequence ID" value="QIW98300.1"/>
    <property type="molecule type" value="Genomic_DNA"/>
</dbReference>
<feature type="domain" description="Tri-helical" evidence="3">
    <location>
        <begin position="324"/>
        <end position="405"/>
    </location>
</feature>
<dbReference type="PANTHER" id="PTHR38788:SF5">
    <property type="entry name" value="CLR5 DOMAIN-CONTAINING PROTEIN"/>
    <property type="match status" value="1"/>
</dbReference>
<protein>
    <submittedName>
        <fullName evidence="5">Uncharacterized protein</fullName>
    </submittedName>
</protein>
<gene>
    <name evidence="5" type="ORF">AMS68_003818</name>
</gene>
<accession>A0A6H0XUF9</accession>
<evidence type="ECO:0000313" key="5">
    <source>
        <dbReference type="EMBL" id="QIW98300.1"/>
    </source>
</evidence>
<dbReference type="Pfam" id="PF14420">
    <property type="entry name" value="Clr5"/>
    <property type="match status" value="1"/>
</dbReference>
<feature type="domain" description="DUF7767" evidence="4">
    <location>
        <begin position="511"/>
        <end position="607"/>
    </location>
</feature>
<organism evidence="5 6">
    <name type="scientific">Peltaster fructicola</name>
    <dbReference type="NCBI Taxonomy" id="286661"/>
    <lineage>
        <taxon>Eukaryota</taxon>
        <taxon>Fungi</taxon>
        <taxon>Dikarya</taxon>
        <taxon>Ascomycota</taxon>
        <taxon>Pezizomycotina</taxon>
        <taxon>Dothideomycetes</taxon>
        <taxon>Dothideomycetes incertae sedis</taxon>
        <taxon>Peltaster</taxon>
    </lineage>
</organism>
<evidence type="ECO:0000259" key="4">
    <source>
        <dbReference type="Pfam" id="PF24962"/>
    </source>
</evidence>
<dbReference type="AlphaFoldDB" id="A0A6H0XUF9"/>
<feature type="region of interest" description="Disordered" evidence="1">
    <location>
        <begin position="124"/>
        <end position="151"/>
    </location>
</feature>